<dbReference type="Proteomes" id="UP001152795">
    <property type="component" value="Unassembled WGS sequence"/>
</dbReference>
<name>A0A6S7J4F4_PARCT</name>
<dbReference type="AlphaFoldDB" id="A0A6S7J4F4"/>
<sequence length="105" mass="12525">MKVAVLDLYIAKRKLKHSKAALKREKVDIQIWNDDDIEDDEDKEDNDDPNSDRQTLKKRIFPIFCRPQDRGEFVELGWEEHEFLTLHEIDLRNMCCPKIDNIIIT</sequence>
<comment type="caution">
    <text evidence="1">The sequence shown here is derived from an EMBL/GenBank/DDBJ whole genome shotgun (WGS) entry which is preliminary data.</text>
</comment>
<protein>
    <submittedName>
        <fullName evidence="1">Uncharacterized protein</fullName>
    </submittedName>
</protein>
<proteinExistence type="predicted"/>
<gene>
    <name evidence="1" type="ORF">PACLA_8A042402</name>
</gene>
<dbReference type="EMBL" id="CACRXK020005986">
    <property type="protein sequence ID" value="CAB4007998.1"/>
    <property type="molecule type" value="Genomic_DNA"/>
</dbReference>
<keyword evidence="2" id="KW-1185">Reference proteome</keyword>
<organism evidence="1 2">
    <name type="scientific">Paramuricea clavata</name>
    <name type="common">Red gorgonian</name>
    <name type="synonym">Violescent sea-whip</name>
    <dbReference type="NCBI Taxonomy" id="317549"/>
    <lineage>
        <taxon>Eukaryota</taxon>
        <taxon>Metazoa</taxon>
        <taxon>Cnidaria</taxon>
        <taxon>Anthozoa</taxon>
        <taxon>Octocorallia</taxon>
        <taxon>Malacalcyonacea</taxon>
        <taxon>Plexauridae</taxon>
        <taxon>Paramuricea</taxon>
    </lineage>
</organism>
<reference evidence="1" key="1">
    <citation type="submission" date="2020-04" db="EMBL/GenBank/DDBJ databases">
        <authorList>
            <person name="Alioto T."/>
            <person name="Alioto T."/>
            <person name="Gomez Garrido J."/>
        </authorList>
    </citation>
    <scope>NUCLEOTIDE SEQUENCE</scope>
    <source>
        <strain evidence="1">A484AB</strain>
    </source>
</reference>
<accession>A0A6S7J4F4</accession>
<evidence type="ECO:0000313" key="2">
    <source>
        <dbReference type="Proteomes" id="UP001152795"/>
    </source>
</evidence>
<evidence type="ECO:0000313" key="1">
    <source>
        <dbReference type="EMBL" id="CAB4007998.1"/>
    </source>
</evidence>